<sequence length="540" mass="58743">MTTDRDDVLSVESCIFNITLAFRDASSQLQALKTRSGGGGVAEWKALEEATEEVPHELEAERKRAIARLGQSFAVGDDAAILELQQIAMLVQTDVLERLQSAIDGAGEGSVRTVAALVDAVELARDRTMLALLGLKMRLREMGSGSDGARTGSTTSTTSQLQLGDPPANGNLSDGVSTTGGAENGQTTDGLRRPHGTSLISMLRSNTLRSSNAGGDSRQNLLRRSTNNPFSLLSKDRKASNDEGDENASEARARASSQSRVSDETVPFPAFSTSVASSGTSPQLTRSASVLQRGAVVANPRNSGATVTVPPNPANNYLGFCKGAARLQSGDRLAMHKAKEFPEGRSHRTSYFLTCSNSKCAFATHMDLNTIWDRVWTLNDLGLKIRWAFLAKSHVLQTKVKDQKYRYSCLFCVFAGVDAPVIEGTDAYLRHISQQHRGRAFGDVTLYRTGCINDRIAEDSEEFDVNFFPLTVSEYTERSKRGEDLSDENVIVGRVGDDANAPEATACDEPWCQDLPDFQYADSFERGMRDYSLTPFQSYS</sequence>
<accession>A0A6A6PRF0</accession>
<proteinExistence type="predicted"/>
<protein>
    <submittedName>
        <fullName evidence="2">Uncharacterized protein</fullName>
    </submittedName>
</protein>
<name>A0A6A6PRF0_9PEZI</name>
<feature type="compositionally biased region" description="Polar residues" evidence="1">
    <location>
        <begin position="170"/>
        <end position="189"/>
    </location>
</feature>
<dbReference type="OrthoDB" id="25896at2759"/>
<feature type="compositionally biased region" description="Polar residues" evidence="1">
    <location>
        <begin position="198"/>
        <end position="231"/>
    </location>
</feature>
<reference evidence="2" key="1">
    <citation type="journal article" date="2020" name="Stud. Mycol.">
        <title>101 Dothideomycetes genomes: a test case for predicting lifestyles and emergence of pathogens.</title>
        <authorList>
            <person name="Haridas S."/>
            <person name="Albert R."/>
            <person name="Binder M."/>
            <person name="Bloem J."/>
            <person name="Labutti K."/>
            <person name="Salamov A."/>
            <person name="Andreopoulos B."/>
            <person name="Baker S."/>
            <person name="Barry K."/>
            <person name="Bills G."/>
            <person name="Bluhm B."/>
            <person name="Cannon C."/>
            <person name="Castanera R."/>
            <person name="Culley D."/>
            <person name="Daum C."/>
            <person name="Ezra D."/>
            <person name="Gonzalez J."/>
            <person name="Henrissat B."/>
            <person name="Kuo A."/>
            <person name="Liang C."/>
            <person name="Lipzen A."/>
            <person name="Lutzoni F."/>
            <person name="Magnuson J."/>
            <person name="Mondo S."/>
            <person name="Nolan M."/>
            <person name="Ohm R."/>
            <person name="Pangilinan J."/>
            <person name="Park H.-J."/>
            <person name="Ramirez L."/>
            <person name="Alfaro M."/>
            <person name="Sun H."/>
            <person name="Tritt A."/>
            <person name="Yoshinaga Y."/>
            <person name="Zwiers L.-H."/>
            <person name="Turgeon B."/>
            <person name="Goodwin S."/>
            <person name="Spatafora J."/>
            <person name="Crous P."/>
            <person name="Grigoriev I."/>
        </authorList>
    </citation>
    <scope>NUCLEOTIDE SEQUENCE</scope>
    <source>
        <strain evidence="2">CBS 113389</strain>
    </source>
</reference>
<feature type="region of interest" description="Disordered" evidence="1">
    <location>
        <begin position="142"/>
        <end position="265"/>
    </location>
</feature>
<evidence type="ECO:0000313" key="2">
    <source>
        <dbReference type="EMBL" id="KAF2482033.1"/>
    </source>
</evidence>
<organism evidence="2 3">
    <name type="scientific">Neohortaea acidophila</name>
    <dbReference type="NCBI Taxonomy" id="245834"/>
    <lineage>
        <taxon>Eukaryota</taxon>
        <taxon>Fungi</taxon>
        <taxon>Dikarya</taxon>
        <taxon>Ascomycota</taxon>
        <taxon>Pezizomycotina</taxon>
        <taxon>Dothideomycetes</taxon>
        <taxon>Dothideomycetidae</taxon>
        <taxon>Mycosphaerellales</taxon>
        <taxon>Teratosphaeriaceae</taxon>
        <taxon>Neohortaea</taxon>
    </lineage>
</organism>
<dbReference type="GeneID" id="54476558"/>
<dbReference type="EMBL" id="MU001637">
    <property type="protein sequence ID" value="KAF2482033.1"/>
    <property type="molecule type" value="Genomic_DNA"/>
</dbReference>
<keyword evidence="3" id="KW-1185">Reference proteome</keyword>
<gene>
    <name evidence="2" type="ORF">BDY17DRAFT_311629</name>
</gene>
<dbReference type="RefSeq" id="XP_033588603.1">
    <property type="nucleotide sequence ID" value="XM_033735556.1"/>
</dbReference>
<evidence type="ECO:0000256" key="1">
    <source>
        <dbReference type="SAM" id="MobiDB-lite"/>
    </source>
</evidence>
<dbReference type="AlphaFoldDB" id="A0A6A6PRF0"/>
<feature type="compositionally biased region" description="Low complexity" evidence="1">
    <location>
        <begin position="143"/>
        <end position="165"/>
    </location>
</feature>
<dbReference type="Proteomes" id="UP000799767">
    <property type="component" value="Unassembled WGS sequence"/>
</dbReference>
<evidence type="ECO:0000313" key="3">
    <source>
        <dbReference type="Proteomes" id="UP000799767"/>
    </source>
</evidence>